<keyword evidence="3" id="KW-1185">Reference proteome</keyword>
<evidence type="ECO:0000256" key="1">
    <source>
        <dbReference type="SAM" id="MobiDB-lite"/>
    </source>
</evidence>
<feature type="region of interest" description="Disordered" evidence="1">
    <location>
        <begin position="1"/>
        <end position="24"/>
    </location>
</feature>
<name>A0A6A6CCW3_ZASCE</name>
<evidence type="ECO:0000313" key="3">
    <source>
        <dbReference type="Proteomes" id="UP000799537"/>
    </source>
</evidence>
<proteinExistence type="predicted"/>
<dbReference type="GeneID" id="54561164"/>
<gene>
    <name evidence="2" type="ORF">M409DRAFT_25946</name>
</gene>
<feature type="compositionally biased region" description="Basic and acidic residues" evidence="1">
    <location>
        <begin position="157"/>
        <end position="168"/>
    </location>
</feature>
<sequence>MATDPPTAPPQQNEQKAQAQRNNLRRRIKEIASSVMQGRFNAISGPYQPKTVHEPDHPEWQTLLKNQQTLLERITKAKDAMDGGISKEDLIFTVRSDFPDLAKKIPEPVRKARPPPPPTALPEKDAKDSLPVTISLNGKRKQVDDDQDDDEEYDPDADSRAQREERAAKRQRSSGQDTITPAAATELKPMMDEEELEMQIQEIKMKAELAILQLRRKFAADKKKHEQMGAKIKRQGF</sequence>
<organism evidence="2 3">
    <name type="scientific">Zasmidium cellare ATCC 36951</name>
    <dbReference type="NCBI Taxonomy" id="1080233"/>
    <lineage>
        <taxon>Eukaryota</taxon>
        <taxon>Fungi</taxon>
        <taxon>Dikarya</taxon>
        <taxon>Ascomycota</taxon>
        <taxon>Pezizomycotina</taxon>
        <taxon>Dothideomycetes</taxon>
        <taxon>Dothideomycetidae</taxon>
        <taxon>Mycosphaerellales</taxon>
        <taxon>Mycosphaerellaceae</taxon>
        <taxon>Zasmidium</taxon>
    </lineage>
</organism>
<feature type="compositionally biased region" description="Acidic residues" evidence="1">
    <location>
        <begin position="145"/>
        <end position="156"/>
    </location>
</feature>
<feature type="compositionally biased region" description="Polar residues" evidence="1">
    <location>
        <begin position="10"/>
        <end position="22"/>
    </location>
</feature>
<reference evidence="2" key="1">
    <citation type="journal article" date="2020" name="Stud. Mycol.">
        <title>101 Dothideomycetes genomes: a test case for predicting lifestyles and emergence of pathogens.</title>
        <authorList>
            <person name="Haridas S."/>
            <person name="Albert R."/>
            <person name="Binder M."/>
            <person name="Bloem J."/>
            <person name="Labutti K."/>
            <person name="Salamov A."/>
            <person name="Andreopoulos B."/>
            <person name="Baker S."/>
            <person name="Barry K."/>
            <person name="Bills G."/>
            <person name="Bluhm B."/>
            <person name="Cannon C."/>
            <person name="Castanera R."/>
            <person name="Culley D."/>
            <person name="Daum C."/>
            <person name="Ezra D."/>
            <person name="Gonzalez J."/>
            <person name="Henrissat B."/>
            <person name="Kuo A."/>
            <person name="Liang C."/>
            <person name="Lipzen A."/>
            <person name="Lutzoni F."/>
            <person name="Magnuson J."/>
            <person name="Mondo S."/>
            <person name="Nolan M."/>
            <person name="Ohm R."/>
            <person name="Pangilinan J."/>
            <person name="Park H.-J."/>
            <person name="Ramirez L."/>
            <person name="Alfaro M."/>
            <person name="Sun H."/>
            <person name="Tritt A."/>
            <person name="Yoshinaga Y."/>
            <person name="Zwiers L.-H."/>
            <person name="Turgeon B."/>
            <person name="Goodwin S."/>
            <person name="Spatafora J."/>
            <person name="Crous P."/>
            <person name="Grigoriev I."/>
        </authorList>
    </citation>
    <scope>NUCLEOTIDE SEQUENCE</scope>
    <source>
        <strain evidence="2">ATCC 36951</strain>
    </source>
</reference>
<dbReference type="AlphaFoldDB" id="A0A6A6CCW3"/>
<accession>A0A6A6CCW3</accession>
<dbReference type="RefSeq" id="XP_033664651.1">
    <property type="nucleotide sequence ID" value="XM_033807892.1"/>
</dbReference>
<dbReference type="EMBL" id="ML993607">
    <property type="protein sequence ID" value="KAF2163762.1"/>
    <property type="molecule type" value="Genomic_DNA"/>
</dbReference>
<feature type="compositionally biased region" description="Basic and acidic residues" evidence="1">
    <location>
        <begin position="97"/>
        <end position="110"/>
    </location>
</feature>
<protein>
    <submittedName>
        <fullName evidence="2">Uncharacterized protein</fullName>
    </submittedName>
</protein>
<feature type="region of interest" description="Disordered" evidence="1">
    <location>
        <begin position="97"/>
        <end position="191"/>
    </location>
</feature>
<dbReference type="Proteomes" id="UP000799537">
    <property type="component" value="Unassembled WGS sequence"/>
</dbReference>
<evidence type="ECO:0000313" key="2">
    <source>
        <dbReference type="EMBL" id="KAF2163762.1"/>
    </source>
</evidence>